<dbReference type="RefSeq" id="WP_053194685.1">
    <property type="nucleotide sequence ID" value="NZ_CP011409.1"/>
</dbReference>
<sequence length="312" mass="34648">MEIKWVEDFLSVVETLNFSRSAKLRNVTQPAFGRRIRSLETWLGAELFDRSTYPCALTSAGESFVPIAREMLNQSTQARLILRGQLAGAQATVKFAMPHTLLLTLYPKLLSEIEKCTGAMATTVQATNVHDAVMALVERHCDLLICYHHPQQGIDLDAERYAMLSLGKEPLRPYVKAVAKGVPKYALPGTAAEPVPFLSYSSYSSLSRIVEKQLSASPRPVHVFRRFESDLAEGLKSMVLEGHGVAWLPASAVTREVAEGKLTLAIAPNDNEALSTGLWSDEMDIRVYRRIDDARPDLDRIWACLRAAHAVR</sequence>
<keyword evidence="3" id="KW-0238">DNA-binding</keyword>
<evidence type="ECO:0000256" key="3">
    <source>
        <dbReference type="ARBA" id="ARBA00023125"/>
    </source>
</evidence>
<evidence type="ECO:0000256" key="2">
    <source>
        <dbReference type="ARBA" id="ARBA00023015"/>
    </source>
</evidence>
<name>A0ABN4HQM8_9BURK</name>
<keyword evidence="2" id="KW-0805">Transcription regulation</keyword>
<dbReference type="InterPro" id="IPR005119">
    <property type="entry name" value="LysR_subst-bd"/>
</dbReference>
<organism evidence="6 7">
    <name type="scientific">Herbaspirillum hiltneri N3</name>
    <dbReference type="NCBI Taxonomy" id="1262470"/>
    <lineage>
        <taxon>Bacteria</taxon>
        <taxon>Pseudomonadati</taxon>
        <taxon>Pseudomonadota</taxon>
        <taxon>Betaproteobacteria</taxon>
        <taxon>Burkholderiales</taxon>
        <taxon>Oxalobacteraceae</taxon>
        <taxon>Herbaspirillum</taxon>
    </lineage>
</organism>
<evidence type="ECO:0000259" key="5">
    <source>
        <dbReference type="PROSITE" id="PS50931"/>
    </source>
</evidence>
<protein>
    <submittedName>
        <fullName evidence="6">LysR family transcriptional regulator</fullName>
    </submittedName>
</protein>
<evidence type="ECO:0000256" key="4">
    <source>
        <dbReference type="ARBA" id="ARBA00023163"/>
    </source>
</evidence>
<dbReference type="Pfam" id="PF03466">
    <property type="entry name" value="LysR_substrate"/>
    <property type="match status" value="1"/>
</dbReference>
<evidence type="ECO:0000313" key="7">
    <source>
        <dbReference type="Proteomes" id="UP000063429"/>
    </source>
</evidence>
<dbReference type="PROSITE" id="PS50931">
    <property type="entry name" value="HTH_LYSR"/>
    <property type="match status" value="1"/>
</dbReference>
<gene>
    <name evidence="6" type="ORF">F506_00045</name>
</gene>
<comment type="similarity">
    <text evidence="1">Belongs to the LysR transcriptional regulatory family.</text>
</comment>
<reference evidence="7" key="1">
    <citation type="journal article" date="2015" name="Genome Announc.">
        <title>Complete Genome Sequence of Herbaspirillum hiltneri N3 (DSM 17495), Isolated from Surface-Sterilized Wheat Roots.</title>
        <authorList>
            <person name="Guizelini D."/>
            <person name="Saizaki P.M."/>
            <person name="Coimbra N.A."/>
            <person name="Weiss V.A."/>
            <person name="Faoro H."/>
            <person name="Sfeir M.Z."/>
            <person name="Baura V.A."/>
            <person name="Monteiro R.A."/>
            <person name="Chubatsu L.S."/>
            <person name="Souza E.M."/>
            <person name="Cruz L.M."/>
            <person name="Pedrosa F.O."/>
            <person name="Raittz R.T."/>
            <person name="Marchaukoski J.N."/>
            <person name="Steffens M.B."/>
        </authorList>
    </citation>
    <scope>NUCLEOTIDE SEQUENCE [LARGE SCALE GENOMIC DNA]</scope>
    <source>
        <strain evidence="7">N3</strain>
    </source>
</reference>
<dbReference type="InterPro" id="IPR000847">
    <property type="entry name" value="LysR_HTH_N"/>
</dbReference>
<dbReference type="InterPro" id="IPR036388">
    <property type="entry name" value="WH-like_DNA-bd_sf"/>
</dbReference>
<keyword evidence="4" id="KW-0804">Transcription</keyword>
<dbReference type="EMBL" id="CP011409">
    <property type="protein sequence ID" value="AKZ61268.1"/>
    <property type="molecule type" value="Genomic_DNA"/>
</dbReference>
<dbReference type="Pfam" id="PF00126">
    <property type="entry name" value="HTH_1"/>
    <property type="match status" value="1"/>
</dbReference>
<dbReference type="SUPFAM" id="SSF53850">
    <property type="entry name" value="Periplasmic binding protein-like II"/>
    <property type="match status" value="1"/>
</dbReference>
<dbReference type="SUPFAM" id="SSF46785">
    <property type="entry name" value="Winged helix' DNA-binding domain"/>
    <property type="match status" value="1"/>
</dbReference>
<feature type="domain" description="HTH lysR-type" evidence="5">
    <location>
        <begin position="1"/>
        <end position="58"/>
    </location>
</feature>
<dbReference type="InterPro" id="IPR036390">
    <property type="entry name" value="WH_DNA-bd_sf"/>
</dbReference>
<dbReference type="PANTHER" id="PTHR30126">
    <property type="entry name" value="HTH-TYPE TRANSCRIPTIONAL REGULATOR"/>
    <property type="match status" value="1"/>
</dbReference>
<dbReference type="PANTHER" id="PTHR30126:SF2">
    <property type="entry name" value="HTH-TYPE TRANSCRIPTIONAL REGULATOR YJIE"/>
    <property type="match status" value="1"/>
</dbReference>
<dbReference type="PRINTS" id="PR00039">
    <property type="entry name" value="HTHLYSR"/>
</dbReference>
<dbReference type="Gene3D" id="1.10.10.10">
    <property type="entry name" value="Winged helix-like DNA-binding domain superfamily/Winged helix DNA-binding domain"/>
    <property type="match status" value="1"/>
</dbReference>
<accession>A0ABN4HQM8</accession>
<evidence type="ECO:0000256" key="1">
    <source>
        <dbReference type="ARBA" id="ARBA00009437"/>
    </source>
</evidence>
<dbReference type="Proteomes" id="UP000063429">
    <property type="component" value="Chromosome"/>
</dbReference>
<evidence type="ECO:0000313" key="6">
    <source>
        <dbReference type="EMBL" id="AKZ61268.1"/>
    </source>
</evidence>
<proteinExistence type="inferred from homology"/>
<dbReference type="Gene3D" id="3.40.190.10">
    <property type="entry name" value="Periplasmic binding protein-like II"/>
    <property type="match status" value="2"/>
</dbReference>
<keyword evidence="7" id="KW-1185">Reference proteome</keyword>